<dbReference type="AlphaFoldDB" id="A0AAX4L3T1"/>
<keyword evidence="1" id="KW-0472">Membrane</keyword>
<sequence>MKKGFILLLLLSSLLPTVILSLPTGIASYNGPIYTNGVLGYANITSLLAYNASATKLEVPPYGASLQLNVMLEVNTTSGQQYYFWLQNVADFITNESIMFFGDNIWNNSSPFSGITNINGSGKIYSTYTIFSHSSYYATGYYEINYSFPFSFYLIINETHTNGGIRINFGYVILQNGNRILPPNPVFFDKVFIPISNIASASIVINNQTTPNISIGLVTYLGNQLDAELVWGGFGNGETTTFLKMSSYLALFYMKDGIWVPFSQVYTYGSDTAESATNLHVNISDSNGDAYVIVGTPNYGLLTNKFTPSIPGFLFLNISSDKVPFLLNDTLTTNFVGYVNSPVRISFYLNYSFNSSSFAILNGNYPSIIKPTYSWFKNFTIIPNYTYYYLVKVNSTIPAIAIINGKEVELNSTNWFKQGTSINVVNYTYYPSNNERFIISSIYPSSTINVTMPLLINISTIKQYKVSINSPVPILLNGKKINGSIWVTEGSNITLSAQIPFYETGKFIGTYNISPNQEITVYQPIVETLELSINIFFIIIITFIIVAILIGIILVARRR</sequence>
<dbReference type="InterPro" id="IPR007981">
    <property type="entry name" value="Peptidase_A5"/>
</dbReference>
<dbReference type="GO" id="GO:0006508">
    <property type="term" value="P:proteolysis"/>
    <property type="evidence" value="ECO:0007669"/>
    <property type="project" value="UniProtKB-KW"/>
</dbReference>
<dbReference type="Pfam" id="PF05317">
    <property type="entry name" value="Thermopsin"/>
    <property type="match status" value="1"/>
</dbReference>
<evidence type="ECO:0000313" key="2">
    <source>
        <dbReference type="EMBL" id="WWQ60858.1"/>
    </source>
</evidence>
<organism evidence="2 3">
    <name type="scientific">Sulfolobus tengchongensis</name>
    <dbReference type="NCBI Taxonomy" id="207809"/>
    <lineage>
        <taxon>Archaea</taxon>
        <taxon>Thermoproteota</taxon>
        <taxon>Thermoprotei</taxon>
        <taxon>Sulfolobales</taxon>
        <taxon>Sulfolobaceae</taxon>
        <taxon>Sulfolobus</taxon>
    </lineage>
</organism>
<accession>A0AAX4L3T1</accession>
<dbReference type="GO" id="GO:0008233">
    <property type="term" value="F:peptidase activity"/>
    <property type="evidence" value="ECO:0007669"/>
    <property type="project" value="UniProtKB-KW"/>
</dbReference>
<evidence type="ECO:0000256" key="1">
    <source>
        <dbReference type="SAM" id="Phobius"/>
    </source>
</evidence>
<proteinExistence type="predicted"/>
<feature type="transmembrane region" description="Helical" evidence="1">
    <location>
        <begin position="535"/>
        <end position="556"/>
    </location>
</feature>
<keyword evidence="2" id="KW-0378">Hydrolase</keyword>
<name>A0AAX4L3T1_9CREN</name>
<reference evidence="2 3" key="1">
    <citation type="submission" date="2024-02" db="EMBL/GenBank/DDBJ databases">
        <title>STSV induces naive adaptation in Sulfolobus.</title>
        <authorList>
            <person name="Xiang X."/>
            <person name="Song M."/>
        </authorList>
    </citation>
    <scope>NUCLEOTIDE SEQUENCE [LARGE SCALE GENOMIC DNA]</scope>
    <source>
        <strain evidence="2 3">RT2</strain>
    </source>
</reference>
<keyword evidence="1" id="KW-0812">Transmembrane</keyword>
<dbReference type="RefSeq" id="WP_338602294.1">
    <property type="nucleotide sequence ID" value="NZ_CP146016.1"/>
</dbReference>
<dbReference type="EMBL" id="CP146016">
    <property type="protein sequence ID" value="WWQ60858.1"/>
    <property type="molecule type" value="Genomic_DNA"/>
</dbReference>
<protein>
    <submittedName>
        <fullName evidence="2">Thermopsin family protease</fullName>
        <ecNumber evidence="2">3.4.23.-</ecNumber>
    </submittedName>
</protein>
<dbReference type="Proteomes" id="UP001432202">
    <property type="component" value="Chromosome"/>
</dbReference>
<evidence type="ECO:0000313" key="3">
    <source>
        <dbReference type="Proteomes" id="UP001432202"/>
    </source>
</evidence>
<keyword evidence="2" id="KW-0645">Protease</keyword>
<keyword evidence="3" id="KW-1185">Reference proteome</keyword>
<dbReference type="EC" id="3.4.23.-" evidence="2"/>
<gene>
    <name evidence="2" type="ORF">V6M85_01910</name>
</gene>
<keyword evidence="1" id="KW-1133">Transmembrane helix</keyword>
<dbReference type="GeneID" id="89335485"/>